<dbReference type="OrthoDB" id="5379420at2759"/>
<accession>A0A9P8IFK9</accession>
<evidence type="ECO:0000313" key="1">
    <source>
        <dbReference type="EMBL" id="KAH0544897.1"/>
    </source>
</evidence>
<comment type="caution">
    <text evidence="1">The sequence shown here is derived from an EMBL/GenBank/DDBJ whole genome shotgun (WGS) entry which is preliminary data.</text>
</comment>
<dbReference type="Gene3D" id="1.25.40.10">
    <property type="entry name" value="Tetratricopeptide repeat domain"/>
    <property type="match status" value="1"/>
</dbReference>
<dbReference type="InterPro" id="IPR011990">
    <property type="entry name" value="TPR-like_helical_dom_sf"/>
</dbReference>
<keyword evidence="2" id="KW-1185">Reference proteome</keyword>
<dbReference type="SUPFAM" id="SSF81901">
    <property type="entry name" value="HCP-like"/>
    <property type="match status" value="1"/>
</dbReference>
<protein>
    <submittedName>
        <fullName evidence="1">Uncharacterized protein</fullName>
    </submittedName>
</protein>
<organism evidence="1 2">
    <name type="scientific">Glutinoglossum americanum</name>
    <dbReference type="NCBI Taxonomy" id="1670608"/>
    <lineage>
        <taxon>Eukaryota</taxon>
        <taxon>Fungi</taxon>
        <taxon>Dikarya</taxon>
        <taxon>Ascomycota</taxon>
        <taxon>Pezizomycotina</taxon>
        <taxon>Geoglossomycetes</taxon>
        <taxon>Geoglossales</taxon>
        <taxon>Geoglossaceae</taxon>
        <taxon>Glutinoglossum</taxon>
    </lineage>
</organism>
<dbReference type="Proteomes" id="UP000698800">
    <property type="component" value="Unassembled WGS sequence"/>
</dbReference>
<evidence type="ECO:0000313" key="2">
    <source>
        <dbReference type="Proteomes" id="UP000698800"/>
    </source>
</evidence>
<sequence length="321" mass="35048">MIRRQLAGLTGGKALQTYFSPASRALRKQDAQICTEYDISPREITALSEAIGPFNPDLQNTLVIPLLLAASTLSDPQATIALVSRALQAPRPQQAEMLTRPGMELTLRHLSALSRAGNPASMVLLGRILEKEGKGPQALKLFQEATETEWDKDLGFESGVASAWLSIGQLKLKLNDRAGGEAALKKGADLNDPNAAFYYTLTLPPEHKDYHTYTMKAAVSGIVKAQHNLGMFYLQQASAKNNSVFRRMAMEWFILAATREFAPSQLSLALMLKDEGKGSEGLVWVDKAERNQAFAAEAARVKARWKGGRVHIGDSGKITIT</sequence>
<proteinExistence type="predicted"/>
<reference evidence="1" key="1">
    <citation type="submission" date="2021-03" db="EMBL/GenBank/DDBJ databases">
        <title>Comparative genomics and phylogenomic investigation of the class Geoglossomycetes provide insights into ecological specialization and systematics.</title>
        <authorList>
            <person name="Melie T."/>
            <person name="Pirro S."/>
            <person name="Miller A.N."/>
            <person name="Quandt A."/>
        </authorList>
    </citation>
    <scope>NUCLEOTIDE SEQUENCE</scope>
    <source>
        <strain evidence="1">GBOQ0MN5Z8</strain>
    </source>
</reference>
<name>A0A9P8IFK9_9PEZI</name>
<dbReference type="EMBL" id="JAGHQL010000012">
    <property type="protein sequence ID" value="KAH0544897.1"/>
    <property type="molecule type" value="Genomic_DNA"/>
</dbReference>
<dbReference type="AlphaFoldDB" id="A0A9P8IFK9"/>
<gene>
    <name evidence="1" type="ORF">FGG08_000977</name>
</gene>